<sequence>MFSVQTNNAANTVLFNMGNSFAAMNKSSTELSSGYKINSAANDAAGLAISNGMGNQITGLNQASQNAQDGLSMLQTMEGGTDTINSMLGRMRQLALQAANDTQTASNRSDIVDELKQLQQEITRTANTTQFNTQTLLTGLASTGISFQVGANKNQTISLKTTGTNLRASGLGITGTLVSSLATSGSKGVSASNQLLSAIDKALSQVSGFLSNVGSVEDRLNYAIQNLGTESNNLTTAQSRILDTNMASTMTQYSQQQVLVQAGMSMLSHANQNSSMILNLLQ</sequence>
<comment type="similarity">
    <text evidence="1 4">Belongs to the bacterial flagellin family.</text>
</comment>
<dbReference type="GO" id="GO:0009288">
    <property type="term" value="C:bacterial-type flagellum"/>
    <property type="evidence" value="ECO:0007669"/>
    <property type="project" value="UniProtKB-SubCell"/>
</dbReference>
<dbReference type="InterPro" id="IPR042187">
    <property type="entry name" value="Flagellin_C_sub2"/>
</dbReference>
<dbReference type="STRING" id="471514.AN477_06945"/>
<dbReference type="PANTHER" id="PTHR42792">
    <property type="entry name" value="FLAGELLIN"/>
    <property type="match status" value="1"/>
</dbReference>
<evidence type="ECO:0000256" key="1">
    <source>
        <dbReference type="ARBA" id="ARBA00005709"/>
    </source>
</evidence>
<proteinExistence type="inferred from homology"/>
<dbReference type="OrthoDB" id="9796789at2"/>
<dbReference type="PRINTS" id="PR00207">
    <property type="entry name" value="FLAGELLIN"/>
</dbReference>
<dbReference type="PANTHER" id="PTHR42792:SF2">
    <property type="entry name" value="FLAGELLIN"/>
    <property type="match status" value="1"/>
</dbReference>
<comment type="subcellular location">
    <subcellularLocation>
        <location evidence="4">Secreted</location>
    </subcellularLocation>
    <subcellularLocation>
        <location evidence="4">Bacterial flagellum</location>
    </subcellularLocation>
</comment>
<evidence type="ECO:0000256" key="4">
    <source>
        <dbReference type="RuleBase" id="RU362073"/>
    </source>
</evidence>
<dbReference type="GO" id="GO:0005198">
    <property type="term" value="F:structural molecule activity"/>
    <property type="evidence" value="ECO:0007669"/>
    <property type="project" value="UniProtKB-UniRule"/>
</dbReference>
<keyword evidence="3 4" id="KW-0975">Bacterial flagellum</keyword>
<dbReference type="Pfam" id="PF00700">
    <property type="entry name" value="Flagellin_C"/>
    <property type="match status" value="1"/>
</dbReference>
<dbReference type="Pfam" id="PF00669">
    <property type="entry name" value="Flagellin_N"/>
    <property type="match status" value="1"/>
</dbReference>
<dbReference type="Gene3D" id="1.20.1330.10">
    <property type="entry name" value="f41 fragment of flagellin, N-terminal domain"/>
    <property type="match status" value="1"/>
</dbReference>
<feature type="domain" description="Flagellin C-terminal" evidence="6">
    <location>
        <begin position="196"/>
        <end position="281"/>
    </location>
</feature>
<evidence type="ECO:0000259" key="6">
    <source>
        <dbReference type="Pfam" id="PF00700"/>
    </source>
</evidence>
<dbReference type="AlphaFoldDB" id="A0A0P9GT94"/>
<feature type="domain" description="Flagellin N-terminal" evidence="5">
    <location>
        <begin position="4"/>
        <end position="139"/>
    </location>
</feature>
<dbReference type="GO" id="GO:0005576">
    <property type="term" value="C:extracellular region"/>
    <property type="evidence" value="ECO:0007669"/>
    <property type="project" value="UniProtKB-SubCell"/>
</dbReference>
<gene>
    <name evidence="7" type="ORF">AN477_06945</name>
</gene>
<evidence type="ECO:0000313" key="8">
    <source>
        <dbReference type="Proteomes" id="UP000050482"/>
    </source>
</evidence>
<evidence type="ECO:0000256" key="2">
    <source>
        <dbReference type="ARBA" id="ARBA00020110"/>
    </source>
</evidence>
<dbReference type="RefSeq" id="WP_054968447.1">
    <property type="nucleotide sequence ID" value="NZ_LJCO01000033.1"/>
</dbReference>
<keyword evidence="8" id="KW-1185">Reference proteome</keyword>
<evidence type="ECO:0000259" key="5">
    <source>
        <dbReference type="Pfam" id="PF00669"/>
    </source>
</evidence>
<protein>
    <recommendedName>
        <fullName evidence="2 4">Flagellin</fullName>
    </recommendedName>
</protein>
<dbReference type="Gene3D" id="6.10.10.10">
    <property type="entry name" value="Flagellar export chaperone, C-terminal domain"/>
    <property type="match status" value="1"/>
</dbReference>
<comment type="caution">
    <text evidence="7">The sequence shown here is derived from an EMBL/GenBank/DDBJ whole genome shotgun (WGS) entry which is preliminary data.</text>
</comment>
<dbReference type="SUPFAM" id="SSF64518">
    <property type="entry name" value="Phase 1 flagellin"/>
    <property type="match status" value="1"/>
</dbReference>
<dbReference type="InterPro" id="IPR001492">
    <property type="entry name" value="Flagellin"/>
</dbReference>
<dbReference type="InterPro" id="IPR046358">
    <property type="entry name" value="Flagellin_C"/>
</dbReference>
<reference evidence="7 8" key="1">
    <citation type="submission" date="2015-09" db="EMBL/GenBank/DDBJ databases">
        <title>Draft genome sequence of Alicyclobacillus ferrooxydans DSM 22381.</title>
        <authorList>
            <person name="Hemp J."/>
        </authorList>
    </citation>
    <scope>NUCLEOTIDE SEQUENCE [LARGE SCALE GENOMIC DNA]</scope>
    <source>
        <strain evidence="7 8">TC-34</strain>
    </source>
</reference>
<dbReference type="PATRIC" id="fig|471514.4.peg.3630"/>
<keyword evidence="4" id="KW-0964">Secreted</keyword>
<dbReference type="InterPro" id="IPR001029">
    <property type="entry name" value="Flagellin_N"/>
</dbReference>
<name>A0A0P9GT94_9BACL</name>
<evidence type="ECO:0000313" key="7">
    <source>
        <dbReference type="EMBL" id="KPV44364.1"/>
    </source>
</evidence>
<comment type="function">
    <text evidence="4">Flagellin is the subunit protein which polymerizes to form the filaments of bacterial flagella.</text>
</comment>
<evidence type="ECO:0000256" key="3">
    <source>
        <dbReference type="ARBA" id="ARBA00023143"/>
    </source>
</evidence>
<accession>A0A0P9GT94</accession>
<dbReference type="Proteomes" id="UP000050482">
    <property type="component" value="Unassembled WGS sequence"/>
</dbReference>
<dbReference type="EMBL" id="LJCO01000033">
    <property type="protein sequence ID" value="KPV44364.1"/>
    <property type="molecule type" value="Genomic_DNA"/>
</dbReference>
<organism evidence="7 8">
    <name type="scientific">Alicyclobacillus ferrooxydans</name>
    <dbReference type="NCBI Taxonomy" id="471514"/>
    <lineage>
        <taxon>Bacteria</taxon>
        <taxon>Bacillati</taxon>
        <taxon>Bacillota</taxon>
        <taxon>Bacilli</taxon>
        <taxon>Bacillales</taxon>
        <taxon>Alicyclobacillaceae</taxon>
        <taxon>Alicyclobacillus</taxon>
    </lineage>
</organism>